<protein>
    <submittedName>
        <fullName evidence="1">Uncharacterized protein</fullName>
    </submittedName>
</protein>
<dbReference type="Proteomes" id="UP000230551">
    <property type="component" value="Unassembled WGS sequence"/>
</dbReference>
<dbReference type="AlphaFoldDB" id="A0A2G5PDW3"/>
<name>A0A2G5PDW3_9MYCO</name>
<dbReference type="STRING" id="85968.GCA_900073015_03562"/>
<evidence type="ECO:0000313" key="2">
    <source>
        <dbReference type="Proteomes" id="UP000230551"/>
    </source>
</evidence>
<keyword evidence="2" id="KW-1185">Reference proteome</keyword>
<comment type="caution">
    <text evidence="1">The sequence shown here is derived from an EMBL/GenBank/DDBJ whole genome shotgun (WGS) entry which is preliminary data.</text>
</comment>
<organism evidence="1 2">
    <name type="scientific">Mycolicibacterium brumae</name>
    <dbReference type="NCBI Taxonomy" id="85968"/>
    <lineage>
        <taxon>Bacteria</taxon>
        <taxon>Bacillati</taxon>
        <taxon>Actinomycetota</taxon>
        <taxon>Actinomycetes</taxon>
        <taxon>Mycobacteriales</taxon>
        <taxon>Mycobacteriaceae</taxon>
        <taxon>Mycolicibacterium</taxon>
    </lineage>
</organism>
<accession>A0A2G5PDW3</accession>
<reference evidence="1 2" key="1">
    <citation type="journal article" date="2017" name="Infect. Genet. Evol.">
        <title>The new phylogeny of the genus Mycobacterium: The old and the news.</title>
        <authorList>
            <person name="Tortoli E."/>
            <person name="Fedrizzi T."/>
            <person name="Meehan C.J."/>
            <person name="Trovato A."/>
            <person name="Grottola A."/>
            <person name="Giacobazzi E."/>
            <person name="Serpini G.F."/>
            <person name="Tagliazucchi S."/>
            <person name="Fabio A."/>
            <person name="Bettua C."/>
            <person name="Bertorelli R."/>
            <person name="Frascaro F."/>
            <person name="De Sanctis V."/>
            <person name="Pecorari M."/>
            <person name="Jousson O."/>
            <person name="Segata N."/>
            <person name="Cirillo D.M."/>
        </authorList>
    </citation>
    <scope>NUCLEOTIDE SEQUENCE [LARGE SCALE GENOMIC DNA]</scope>
    <source>
        <strain evidence="1 2">CIP1034565</strain>
    </source>
</reference>
<dbReference type="EMBL" id="PDCN02000004">
    <property type="protein sequence ID" value="PIB76506.1"/>
    <property type="molecule type" value="Genomic_DNA"/>
</dbReference>
<gene>
    <name evidence="1" type="ORF">CQY22_005130</name>
</gene>
<proteinExistence type="predicted"/>
<evidence type="ECO:0000313" key="1">
    <source>
        <dbReference type="EMBL" id="PIB76506.1"/>
    </source>
</evidence>
<sequence length="153" mass="16356">MAAGTALTAATTAPVAAADVIFVRCSFSVDQPFVYELNGASYVGARMRADNCETNLPSTPLKFGLDIQAGYGTQDAGVTESFTNAYEKWIDVSNGGSYVVDFPSDDRLVALRPGVFLASGRVSSNIEGWERPKFIDAKAVTWGVDWGTMTRIG</sequence>